<comment type="caution">
    <text evidence="2">The sequence shown here is derived from an EMBL/GenBank/DDBJ whole genome shotgun (WGS) entry which is preliminary data.</text>
</comment>
<sequence length="166" mass="18702">MILFYEENISLSDTMKIGAFADTKKSMVEPELIIPNIQFSKLFSEKLSPPSVVVENEVKSTLKEDASDHQNGNSQSDKRTPTITMMSTNDDFIMVELKTPFASVNANSELSMFYQEWQAAPPLKTFNEVPTLAEQDLAKQLETFESDMQTYDDVLKSLCSQSPNNN</sequence>
<gene>
    <name evidence="2" type="ORF">QE152_g982</name>
</gene>
<dbReference type="AlphaFoldDB" id="A0AAW1ND85"/>
<dbReference type="EMBL" id="JASPKY010000005">
    <property type="protein sequence ID" value="KAK9754773.1"/>
    <property type="molecule type" value="Genomic_DNA"/>
</dbReference>
<dbReference type="Proteomes" id="UP001458880">
    <property type="component" value="Unassembled WGS sequence"/>
</dbReference>
<organism evidence="2 3">
    <name type="scientific">Popillia japonica</name>
    <name type="common">Japanese beetle</name>
    <dbReference type="NCBI Taxonomy" id="7064"/>
    <lineage>
        <taxon>Eukaryota</taxon>
        <taxon>Metazoa</taxon>
        <taxon>Ecdysozoa</taxon>
        <taxon>Arthropoda</taxon>
        <taxon>Hexapoda</taxon>
        <taxon>Insecta</taxon>
        <taxon>Pterygota</taxon>
        <taxon>Neoptera</taxon>
        <taxon>Endopterygota</taxon>
        <taxon>Coleoptera</taxon>
        <taxon>Polyphaga</taxon>
        <taxon>Scarabaeiformia</taxon>
        <taxon>Scarabaeidae</taxon>
        <taxon>Rutelinae</taxon>
        <taxon>Popillia</taxon>
    </lineage>
</organism>
<name>A0AAW1ND85_POPJA</name>
<evidence type="ECO:0000313" key="2">
    <source>
        <dbReference type="EMBL" id="KAK9754773.1"/>
    </source>
</evidence>
<reference evidence="2 3" key="1">
    <citation type="journal article" date="2024" name="BMC Genomics">
        <title>De novo assembly and annotation of Popillia japonica's genome with initial clues to its potential as an invasive pest.</title>
        <authorList>
            <person name="Cucini C."/>
            <person name="Boschi S."/>
            <person name="Funari R."/>
            <person name="Cardaioli E."/>
            <person name="Iannotti N."/>
            <person name="Marturano G."/>
            <person name="Paoli F."/>
            <person name="Bruttini M."/>
            <person name="Carapelli A."/>
            <person name="Frati F."/>
            <person name="Nardi F."/>
        </authorList>
    </citation>
    <scope>NUCLEOTIDE SEQUENCE [LARGE SCALE GENOMIC DNA]</scope>
    <source>
        <strain evidence="2">DMR45628</strain>
    </source>
</reference>
<keyword evidence="3" id="KW-1185">Reference proteome</keyword>
<evidence type="ECO:0000313" key="3">
    <source>
        <dbReference type="Proteomes" id="UP001458880"/>
    </source>
</evidence>
<evidence type="ECO:0000256" key="1">
    <source>
        <dbReference type="SAM" id="MobiDB-lite"/>
    </source>
</evidence>
<protein>
    <submittedName>
        <fullName evidence="2">Autophagy-related protein 13</fullName>
    </submittedName>
</protein>
<feature type="compositionally biased region" description="Polar residues" evidence="1">
    <location>
        <begin position="69"/>
        <end position="83"/>
    </location>
</feature>
<accession>A0AAW1ND85</accession>
<feature type="region of interest" description="Disordered" evidence="1">
    <location>
        <begin position="62"/>
        <end position="83"/>
    </location>
</feature>
<proteinExistence type="predicted"/>